<dbReference type="STRING" id="914150.TQ33_0298"/>
<feature type="domain" description="Rhodanese" evidence="2">
    <location>
        <begin position="50"/>
        <end position="140"/>
    </location>
</feature>
<keyword evidence="1" id="KW-0812">Transmembrane</keyword>
<dbReference type="Gene3D" id="3.40.250.10">
    <property type="entry name" value="Rhodanese-like domain"/>
    <property type="match status" value="1"/>
</dbReference>
<evidence type="ECO:0000313" key="4">
    <source>
        <dbReference type="Proteomes" id="UP000034071"/>
    </source>
</evidence>
<dbReference type="Pfam" id="PF00581">
    <property type="entry name" value="Rhodanese"/>
    <property type="match status" value="1"/>
</dbReference>
<dbReference type="PANTHER" id="PTHR43031">
    <property type="entry name" value="FAD-DEPENDENT OXIDOREDUCTASE"/>
    <property type="match status" value="1"/>
</dbReference>
<dbReference type="InterPro" id="IPR050229">
    <property type="entry name" value="GlpE_sulfurtransferase"/>
</dbReference>
<dbReference type="InterPro" id="IPR001763">
    <property type="entry name" value="Rhodanese-like_dom"/>
</dbReference>
<dbReference type="Proteomes" id="UP000034071">
    <property type="component" value="Chromosome"/>
</dbReference>
<proteinExistence type="predicted"/>
<evidence type="ECO:0000313" key="3">
    <source>
        <dbReference type="EMBL" id="AKE51286.1"/>
    </source>
</evidence>
<feature type="transmembrane region" description="Helical" evidence="1">
    <location>
        <begin position="12"/>
        <end position="30"/>
    </location>
</feature>
<dbReference type="AlphaFoldDB" id="A0A0F6RBN1"/>
<dbReference type="SMART" id="SM00450">
    <property type="entry name" value="RHOD"/>
    <property type="match status" value="1"/>
</dbReference>
<dbReference type="InterPro" id="IPR036873">
    <property type="entry name" value="Rhodanese-like_dom_sf"/>
</dbReference>
<dbReference type="OrthoDB" id="9808735at2"/>
<dbReference type="EMBL" id="CP010975">
    <property type="protein sequence ID" value="AKE51286.1"/>
    <property type="molecule type" value="Genomic_DNA"/>
</dbReference>
<name>A0A0F6RBN1_9GAMM</name>
<dbReference type="CDD" id="cd00158">
    <property type="entry name" value="RHOD"/>
    <property type="match status" value="1"/>
</dbReference>
<keyword evidence="1" id="KW-0472">Membrane</keyword>
<protein>
    <submittedName>
        <fullName evidence="3">Rhodanese domain protein</fullName>
    </submittedName>
</protein>
<keyword evidence="4" id="KW-1185">Reference proteome</keyword>
<sequence length="141" mass="15404">MQQLFEFFSNHPFLGSAWLAFALLLLISIIKTMTSGSQALTPLTATQMINKQDAQVVDLRSVADFNKGHIHGAINIPFTKLKDSTKDLEKNKQGPIIMVCATGMQSGSAAILLRKHGFQQVHKLKGGIQSWTGDNLPLTKG</sequence>
<keyword evidence="1" id="KW-1133">Transmembrane helix</keyword>
<dbReference type="PROSITE" id="PS50206">
    <property type="entry name" value="RHODANESE_3"/>
    <property type="match status" value="1"/>
</dbReference>
<reference evidence="3 4" key="1">
    <citation type="submission" date="2015-02" db="EMBL/GenBank/DDBJ databases">
        <title>Complete genome sequence of Kangiella geojedonensis strain YCS-5T.</title>
        <authorList>
            <person name="Kim K.M."/>
        </authorList>
    </citation>
    <scope>NUCLEOTIDE SEQUENCE [LARGE SCALE GENOMIC DNA]</scope>
    <source>
        <strain evidence="3 4">YCS-5</strain>
    </source>
</reference>
<gene>
    <name evidence="3" type="ORF">TQ33_0298</name>
</gene>
<dbReference type="RefSeq" id="WP_046560488.1">
    <property type="nucleotide sequence ID" value="NZ_CP010975.1"/>
</dbReference>
<dbReference type="HOGENOM" id="CLU_089574_1_5_6"/>
<dbReference type="SUPFAM" id="SSF52821">
    <property type="entry name" value="Rhodanese/Cell cycle control phosphatase"/>
    <property type="match status" value="1"/>
</dbReference>
<dbReference type="PANTHER" id="PTHR43031:SF18">
    <property type="entry name" value="RHODANESE-RELATED SULFURTRANSFERASES"/>
    <property type="match status" value="1"/>
</dbReference>
<evidence type="ECO:0000256" key="1">
    <source>
        <dbReference type="SAM" id="Phobius"/>
    </source>
</evidence>
<accession>A0A0F6RBN1</accession>
<evidence type="ECO:0000259" key="2">
    <source>
        <dbReference type="PROSITE" id="PS50206"/>
    </source>
</evidence>
<organism evidence="3 4">
    <name type="scientific">Kangiella geojedonensis</name>
    <dbReference type="NCBI Taxonomy" id="914150"/>
    <lineage>
        <taxon>Bacteria</taxon>
        <taxon>Pseudomonadati</taxon>
        <taxon>Pseudomonadota</taxon>
        <taxon>Gammaproteobacteria</taxon>
        <taxon>Kangiellales</taxon>
        <taxon>Kangiellaceae</taxon>
        <taxon>Kangiella</taxon>
    </lineage>
</organism>
<dbReference type="KEGG" id="kge:TQ33_0298"/>